<dbReference type="CDD" id="cd00085">
    <property type="entry name" value="HNHc"/>
    <property type="match status" value="1"/>
</dbReference>
<dbReference type="GeneID" id="10228507"/>
<keyword evidence="3" id="KW-1185">Reference proteome</keyword>
<keyword evidence="2" id="KW-0378">Hydrolase</keyword>
<dbReference type="EMBL" id="HQ641347">
    <property type="protein sequence ID" value="ADX87844.1"/>
    <property type="molecule type" value="Genomic_DNA"/>
</dbReference>
<keyword evidence="2" id="KW-0540">Nuclease</keyword>
<dbReference type="OrthoDB" id="19703at10239"/>
<sequence>MNYEKIYYNLCNSRKYRGCEKEQDFEVHHILPRCMGGGDNIDNLVKFTPKEHYFAHKLLLKFVAPKHKAAMQSALNILSWALSLRDKYRPWEHAEACEQISRVVLFKYTELFKKNKTGLISISRNNKNVKIVYNKDKMLNLLSELQTSYNKNNIYYLEALCSEVLDKLNSYNSFAIFKGYSPHRLWVKDALVKLERLGYINVLLDKKYVPTVFVCTDKFKSFILSLDFSKRTGNFDYNFTSNNKLLGGQIKLAQRYPDLFFCEVSKYRFKIYPRKLWTIEDYNDNMQMLFALPEAISNGSSGGKMVYTGTIEDLDKALFGTDKNCRIVREA</sequence>
<proteinExistence type="predicted"/>
<protein>
    <submittedName>
        <fullName evidence="2">Putative HNH homing endonuclease</fullName>
    </submittedName>
</protein>
<dbReference type="Proteomes" id="UP000007502">
    <property type="component" value="Segment"/>
</dbReference>
<name>F1D150_9CAUD</name>
<organism evidence="2 3">
    <name type="scientific">Vibrio phage ICP1</name>
    <dbReference type="NCBI Taxonomy" id="979525"/>
    <lineage>
        <taxon>Viruses</taxon>
        <taxon>Duplodnaviria</taxon>
        <taxon>Heunggongvirae</taxon>
        <taxon>Uroviricota</taxon>
        <taxon>Caudoviricetes</taxon>
        <taxon>Mohonavirus</taxon>
        <taxon>Mohonavirus ICP1</taxon>
    </lineage>
</organism>
<feature type="domain" description="HNH nuclease" evidence="1">
    <location>
        <begin position="6"/>
        <end position="53"/>
    </location>
</feature>
<dbReference type="SMR" id="F1D150"/>
<dbReference type="SMART" id="SM00507">
    <property type="entry name" value="HNHc"/>
    <property type="match status" value="1"/>
</dbReference>
<evidence type="ECO:0000313" key="3">
    <source>
        <dbReference type="Proteomes" id="UP000007502"/>
    </source>
</evidence>
<gene>
    <name evidence="2" type="primary">ORF28</name>
</gene>
<evidence type="ECO:0000313" key="2">
    <source>
        <dbReference type="EMBL" id="ADX87844.1"/>
    </source>
</evidence>
<dbReference type="GO" id="GO:0004519">
    <property type="term" value="F:endonuclease activity"/>
    <property type="evidence" value="ECO:0007669"/>
    <property type="project" value="UniProtKB-KW"/>
</dbReference>
<keyword evidence="2" id="KW-0255">Endonuclease</keyword>
<reference evidence="2 3" key="1">
    <citation type="journal article" date="2011" name="MBio">
        <title>Evidence of a dominant lineage of Vibrio cholerae-specific lytic bacteriophages shed by cholera patients over a 10-year period in Dhaka, Bangladesh.</title>
        <authorList>
            <person name="Seed K.D."/>
            <person name="Bodi K.L."/>
            <person name="Kropinski A.M."/>
            <person name="Ackermann H.W."/>
            <person name="Calderwood S.B."/>
            <person name="Qadri F."/>
            <person name="Camilli A."/>
        </authorList>
    </citation>
    <scope>NUCLEOTIDE SEQUENCE [LARGE SCALE GENOMIC DNA]</scope>
</reference>
<dbReference type="InterPro" id="IPR003615">
    <property type="entry name" value="HNH_nuc"/>
</dbReference>
<accession>F1D150</accession>
<dbReference type="RefSeq" id="YP_004250969.1">
    <property type="nucleotide sequence ID" value="NC_015157.1"/>
</dbReference>
<evidence type="ECO:0000259" key="1">
    <source>
        <dbReference type="SMART" id="SM00507"/>
    </source>
</evidence>
<dbReference type="KEGG" id="vg:10228507"/>